<dbReference type="GO" id="GO:0006310">
    <property type="term" value="P:DNA recombination"/>
    <property type="evidence" value="ECO:0007669"/>
    <property type="project" value="InterPro"/>
</dbReference>
<dbReference type="GO" id="GO:0005524">
    <property type="term" value="F:ATP binding"/>
    <property type="evidence" value="ECO:0007669"/>
    <property type="project" value="UniProtKB-KW"/>
</dbReference>
<dbReference type="Gene3D" id="3.30.470.30">
    <property type="entry name" value="DNA ligase/mRNA capping enzyme"/>
    <property type="match status" value="1"/>
</dbReference>
<proteinExistence type="inferred from homology"/>
<evidence type="ECO:0000259" key="7">
    <source>
        <dbReference type="Pfam" id="PF01068"/>
    </source>
</evidence>
<feature type="region of interest" description="Disordered" evidence="6">
    <location>
        <begin position="556"/>
        <end position="592"/>
    </location>
</feature>
<keyword evidence="2" id="KW-0436">Ligase</keyword>
<accession>A0AAN6HGB0</accession>
<dbReference type="Pfam" id="PF04675">
    <property type="entry name" value="DNA_ligase_A_N"/>
    <property type="match status" value="1"/>
</dbReference>
<feature type="domain" description="DNA ligase ATP-dependent N-terminal" evidence="8">
    <location>
        <begin position="4"/>
        <end position="183"/>
    </location>
</feature>
<dbReference type="InterPro" id="IPR029710">
    <property type="entry name" value="LIG4"/>
</dbReference>
<dbReference type="EMBL" id="JAAMOD010000129">
    <property type="protein sequence ID" value="KAF5239174.1"/>
    <property type="molecule type" value="Genomic_DNA"/>
</dbReference>
<dbReference type="SUPFAM" id="SSF56091">
    <property type="entry name" value="DNA ligase/mRNA capping enzyme, catalytic domain"/>
    <property type="match status" value="1"/>
</dbReference>
<feature type="compositionally biased region" description="Polar residues" evidence="6">
    <location>
        <begin position="556"/>
        <end position="584"/>
    </location>
</feature>
<evidence type="ECO:0000256" key="2">
    <source>
        <dbReference type="ARBA" id="ARBA00022598"/>
    </source>
</evidence>
<organism evidence="9 10">
    <name type="scientific">Fusarium austroamericanum</name>
    <dbReference type="NCBI Taxonomy" id="282268"/>
    <lineage>
        <taxon>Eukaryota</taxon>
        <taxon>Fungi</taxon>
        <taxon>Dikarya</taxon>
        <taxon>Ascomycota</taxon>
        <taxon>Pezizomycotina</taxon>
        <taxon>Sordariomycetes</taxon>
        <taxon>Hypocreomycetidae</taxon>
        <taxon>Hypocreales</taxon>
        <taxon>Nectriaceae</taxon>
        <taxon>Fusarium</taxon>
    </lineage>
</organism>
<dbReference type="GO" id="GO:0032807">
    <property type="term" value="C:DNA ligase IV complex"/>
    <property type="evidence" value="ECO:0007669"/>
    <property type="project" value="TreeGrafter"/>
</dbReference>
<gene>
    <name evidence="9" type="ORF">FAUST_5101</name>
</gene>
<evidence type="ECO:0000256" key="6">
    <source>
        <dbReference type="SAM" id="MobiDB-lite"/>
    </source>
</evidence>
<dbReference type="InterPro" id="IPR012310">
    <property type="entry name" value="DNA_ligase_ATP-dep_cent"/>
</dbReference>
<evidence type="ECO:0000259" key="8">
    <source>
        <dbReference type="Pfam" id="PF04675"/>
    </source>
</evidence>
<dbReference type="InterPro" id="IPR036599">
    <property type="entry name" value="DNA_ligase_N_sf"/>
</dbReference>
<evidence type="ECO:0000256" key="1">
    <source>
        <dbReference type="ARBA" id="ARBA00007572"/>
    </source>
</evidence>
<protein>
    <recommendedName>
        <fullName evidence="11">ATP-dependent DNA ligase family profile domain-containing protein</fullName>
    </recommendedName>
</protein>
<feature type="region of interest" description="Disordered" evidence="6">
    <location>
        <begin position="612"/>
        <end position="682"/>
    </location>
</feature>
<dbReference type="PANTHER" id="PTHR45997">
    <property type="entry name" value="DNA LIGASE 4"/>
    <property type="match status" value="1"/>
</dbReference>
<dbReference type="GO" id="GO:0006303">
    <property type="term" value="P:double-strand break repair via nonhomologous end joining"/>
    <property type="evidence" value="ECO:0007669"/>
    <property type="project" value="TreeGrafter"/>
</dbReference>
<dbReference type="PANTHER" id="PTHR45997:SF2">
    <property type="entry name" value="ATP DEPENDENT DNA LIGASE DOMAIN PROTEIN (AFU_ORTHOLOGUE AFUA_5G02430)"/>
    <property type="match status" value="1"/>
</dbReference>
<dbReference type="GO" id="GO:0006297">
    <property type="term" value="P:nucleotide-excision repair, DNA gap filling"/>
    <property type="evidence" value="ECO:0007669"/>
    <property type="project" value="TreeGrafter"/>
</dbReference>
<feature type="compositionally biased region" description="Basic and acidic residues" evidence="6">
    <location>
        <begin position="645"/>
        <end position="657"/>
    </location>
</feature>
<sequence length="886" mass="98725">MHMPFSSICELLEQCYTLSLTRKSCASIVIDWFDRHRNYVDAHDTSLSALLSTLLPDKRTDRVYCIQAPSLERIIGRACLLGASRIAELARYRQPGSGVDLADCVHRILTVTPNPGYSQRDLVTVEEIDELLHSLASKVRWSSPSIRASQASMTPANRTDVELMYRRLSAVEARWFTRLFLKSYQPLVLDPHLIYRLCDPLLPCVLKVQDDFATAITTTQTLRRRLIPNSGRQTPREQIMGTVKPQLGIKIGRQPWIKGRSIKHCLDMGHGRMSVEEKIDGEYCQIHIDPSKGDRCIQIFSKSGKDSTEDRVALHGTIIESLKIGQPDARVTKGCILEGELVVKGWAELVPRQVVDFGQPLGVSALRKTFALTILARKEGLVLKPDEPYFDFKDQRRKFSSCCIKLKKEYIGNFGDVGDFAVVGAKEVVTYSNPEPVAPRDNKAIILKQAPGVEQGSPPTAIFTKPLVFDIKCFSFDRVGNTGFWRLRFPSVTKVHFDRDFTDTISFEQLQKLAKDVTTAAALEDSQENLQWIAKLEAADPRGIAVDATSQLTVTTMPTPAPRKSTQNTISTWSPTSPLTTRSPAGNIDSPCRDRVERFRPLILSTAVATLPTPAAPLDSPTGQRAKLRRDPLIIQPAPPHKRPKLDSESQPKDIHPLDSATSFQPRQPLIGVNDNSRSQPAMITCTSPSTSVSLDDPDSGENDAPVSILCNNPEHSTPSGNGLETDAELCLDIPVNTIVSTGTKGCIYAGEDCAFAKTDVLISPGLLSNPIAKTLIELHGIENPVEHLDAWLEQEKSDKLRETGISSTMISLLCQLDDKEATKSLFDKIQKVRESIPHRLQNWIHVYDWRVLQHVTIQEDVTIQPKYYDGFHTPWQRWRIGTGLV</sequence>
<dbReference type="GO" id="GO:0003677">
    <property type="term" value="F:DNA binding"/>
    <property type="evidence" value="ECO:0007669"/>
    <property type="project" value="InterPro"/>
</dbReference>
<evidence type="ECO:0008006" key="11">
    <source>
        <dbReference type="Google" id="ProtNLM"/>
    </source>
</evidence>
<evidence type="ECO:0000256" key="3">
    <source>
        <dbReference type="ARBA" id="ARBA00022741"/>
    </source>
</evidence>
<keyword evidence="10" id="KW-1185">Reference proteome</keyword>
<name>A0AAN6HGB0_FUSAU</name>
<dbReference type="InterPro" id="IPR012340">
    <property type="entry name" value="NA-bd_OB-fold"/>
</dbReference>
<keyword evidence="3" id="KW-0547">Nucleotide-binding</keyword>
<evidence type="ECO:0000313" key="9">
    <source>
        <dbReference type="EMBL" id="KAF5239174.1"/>
    </source>
</evidence>
<keyword evidence="5" id="KW-0539">Nucleus</keyword>
<reference evidence="9 10" key="1">
    <citation type="submission" date="2020-02" db="EMBL/GenBank/DDBJ databases">
        <title>Identification and distribution of gene clusters putatively required for synthesis of sphingolipid metabolism inhibitors in phylogenetically diverse species of the filamentous fungus Fusarium.</title>
        <authorList>
            <person name="Kim H.-S."/>
            <person name="Busman M."/>
            <person name="Brown D.W."/>
            <person name="Divon H."/>
            <person name="Uhlig S."/>
            <person name="Proctor R.H."/>
        </authorList>
    </citation>
    <scope>NUCLEOTIDE SEQUENCE [LARGE SCALE GENOMIC DNA]</scope>
    <source>
        <strain evidence="9 10">NRRL 2903</strain>
    </source>
</reference>
<feature type="compositionally biased region" description="Low complexity" evidence="6">
    <location>
        <begin position="612"/>
        <end position="622"/>
    </location>
</feature>
<dbReference type="Gene3D" id="2.40.50.140">
    <property type="entry name" value="Nucleic acid-binding proteins"/>
    <property type="match status" value="1"/>
</dbReference>
<dbReference type="AlphaFoldDB" id="A0AAN6HGB0"/>
<dbReference type="GO" id="GO:0003910">
    <property type="term" value="F:DNA ligase (ATP) activity"/>
    <property type="evidence" value="ECO:0007669"/>
    <property type="project" value="InterPro"/>
</dbReference>
<evidence type="ECO:0000256" key="5">
    <source>
        <dbReference type="ARBA" id="ARBA00023242"/>
    </source>
</evidence>
<dbReference type="InterPro" id="IPR012308">
    <property type="entry name" value="DNA_ligase_ATP-dep_N"/>
</dbReference>
<comment type="similarity">
    <text evidence="1">Belongs to the ATP-dependent DNA ligase family.</text>
</comment>
<feature type="domain" description="ATP-dependent DNA ligase family profile" evidence="7">
    <location>
        <begin position="262"/>
        <end position="343"/>
    </location>
</feature>
<evidence type="ECO:0000256" key="4">
    <source>
        <dbReference type="ARBA" id="ARBA00022840"/>
    </source>
</evidence>
<evidence type="ECO:0000313" key="10">
    <source>
        <dbReference type="Proteomes" id="UP000537989"/>
    </source>
</evidence>
<keyword evidence="4" id="KW-0067">ATP-binding</keyword>
<dbReference type="Proteomes" id="UP000537989">
    <property type="component" value="Unassembled WGS sequence"/>
</dbReference>
<dbReference type="Pfam" id="PF01068">
    <property type="entry name" value="DNA_ligase_A_M"/>
    <property type="match status" value="1"/>
</dbReference>
<comment type="caution">
    <text evidence="9">The sequence shown here is derived from an EMBL/GenBank/DDBJ whole genome shotgun (WGS) entry which is preliminary data.</text>
</comment>
<dbReference type="Gene3D" id="1.10.3260.10">
    <property type="entry name" value="DNA ligase, ATP-dependent, N-terminal domain"/>
    <property type="match status" value="1"/>
</dbReference>